<dbReference type="GO" id="GO:0000978">
    <property type="term" value="F:RNA polymerase II cis-regulatory region sequence-specific DNA binding"/>
    <property type="evidence" value="ECO:0007669"/>
    <property type="project" value="TreeGrafter"/>
</dbReference>
<organism evidence="8 9">
    <name type="scientific">Nycticryphes semicollaris</name>
    <dbReference type="NCBI Taxonomy" id="227226"/>
    <lineage>
        <taxon>Eukaryota</taxon>
        <taxon>Metazoa</taxon>
        <taxon>Chordata</taxon>
        <taxon>Craniata</taxon>
        <taxon>Vertebrata</taxon>
        <taxon>Euteleostomi</taxon>
        <taxon>Archelosauria</taxon>
        <taxon>Archosauria</taxon>
        <taxon>Dinosauria</taxon>
        <taxon>Saurischia</taxon>
        <taxon>Theropoda</taxon>
        <taxon>Coelurosauria</taxon>
        <taxon>Aves</taxon>
        <taxon>Neognathae</taxon>
        <taxon>Neoaves</taxon>
        <taxon>Charadriiformes</taxon>
        <taxon>Rostratulidae</taxon>
        <taxon>Nycticryphes</taxon>
    </lineage>
</organism>
<dbReference type="GO" id="GO:0008270">
    <property type="term" value="F:zinc ion binding"/>
    <property type="evidence" value="ECO:0007669"/>
    <property type="project" value="UniProtKB-KW"/>
</dbReference>
<keyword evidence="4" id="KW-0862">Zinc</keyword>
<dbReference type="PROSITE" id="PS00028">
    <property type="entry name" value="ZINC_FINGER_C2H2_1"/>
    <property type="match status" value="2"/>
</dbReference>
<dbReference type="FunFam" id="3.30.160.60:FF:000159">
    <property type="entry name" value="Mds1 and evi1 complex locus protein"/>
    <property type="match status" value="1"/>
</dbReference>
<dbReference type="SUPFAM" id="SSF57667">
    <property type="entry name" value="beta-beta-alpha zinc fingers"/>
    <property type="match status" value="1"/>
</dbReference>
<evidence type="ECO:0000256" key="2">
    <source>
        <dbReference type="ARBA" id="ARBA00022737"/>
    </source>
</evidence>
<feature type="domain" description="C2H2-type" evidence="7">
    <location>
        <begin position="7"/>
        <end position="35"/>
    </location>
</feature>
<evidence type="ECO:0000313" key="9">
    <source>
        <dbReference type="Proteomes" id="UP000586634"/>
    </source>
</evidence>
<evidence type="ECO:0000259" key="7">
    <source>
        <dbReference type="PROSITE" id="PS50157"/>
    </source>
</evidence>
<dbReference type="PROSITE" id="PS50157">
    <property type="entry name" value="ZINC_FINGER_C2H2_2"/>
    <property type="match status" value="2"/>
</dbReference>
<comment type="caution">
    <text evidence="8">The sequence shown here is derived from an EMBL/GenBank/DDBJ whole genome shotgun (WGS) entry which is preliminary data.</text>
</comment>
<dbReference type="Pfam" id="PF00096">
    <property type="entry name" value="zf-C2H2"/>
    <property type="match status" value="2"/>
</dbReference>
<dbReference type="EMBL" id="VXBJ01007135">
    <property type="protein sequence ID" value="NXN33252.1"/>
    <property type="molecule type" value="Genomic_DNA"/>
</dbReference>
<dbReference type="InterPro" id="IPR036236">
    <property type="entry name" value="Znf_C2H2_sf"/>
</dbReference>
<keyword evidence="1" id="KW-0479">Metal-binding</keyword>
<accession>A0A7L1I454</accession>
<evidence type="ECO:0000313" key="8">
    <source>
        <dbReference type="EMBL" id="NXN33252.1"/>
    </source>
</evidence>
<dbReference type="OrthoDB" id="9368434at2759"/>
<keyword evidence="3 6" id="KW-0863">Zinc-finger</keyword>
<evidence type="ECO:0000256" key="5">
    <source>
        <dbReference type="ARBA" id="ARBA00023242"/>
    </source>
</evidence>
<protein>
    <submittedName>
        <fullName evidence="8">MECOM protein</fullName>
    </submittedName>
</protein>
<feature type="non-terminal residue" evidence="8">
    <location>
        <position position="1"/>
    </location>
</feature>
<feature type="non-terminal residue" evidence="8">
    <location>
        <position position="69"/>
    </location>
</feature>
<sequence>HLFLVFFRCKYCDRSFSISSNLQRHVRNIHNKEKPFKCHLCDRCFGQQTNLDRHLKKHENGNMSGMYFP</sequence>
<dbReference type="Proteomes" id="UP000586634">
    <property type="component" value="Unassembled WGS sequence"/>
</dbReference>
<dbReference type="GO" id="GO:0000981">
    <property type="term" value="F:DNA-binding transcription factor activity, RNA polymerase II-specific"/>
    <property type="evidence" value="ECO:0007669"/>
    <property type="project" value="TreeGrafter"/>
</dbReference>
<evidence type="ECO:0000256" key="6">
    <source>
        <dbReference type="PROSITE-ProRule" id="PRU00042"/>
    </source>
</evidence>
<evidence type="ECO:0000256" key="3">
    <source>
        <dbReference type="ARBA" id="ARBA00022771"/>
    </source>
</evidence>
<dbReference type="InterPro" id="IPR013087">
    <property type="entry name" value="Znf_C2H2_type"/>
</dbReference>
<feature type="domain" description="C2H2-type" evidence="7">
    <location>
        <begin position="36"/>
        <end position="63"/>
    </location>
</feature>
<gene>
    <name evidence="8" type="primary">Mecom_1</name>
    <name evidence="8" type="ORF">NYCSEM_R15513</name>
</gene>
<evidence type="ECO:0000256" key="4">
    <source>
        <dbReference type="ARBA" id="ARBA00022833"/>
    </source>
</evidence>
<name>A0A7L1I454_9CHAR</name>
<keyword evidence="9" id="KW-1185">Reference proteome</keyword>
<proteinExistence type="predicted"/>
<keyword evidence="5" id="KW-0539">Nucleus</keyword>
<dbReference type="Gene3D" id="3.30.160.60">
    <property type="entry name" value="Classic Zinc Finger"/>
    <property type="match status" value="2"/>
</dbReference>
<reference evidence="8 9" key="1">
    <citation type="submission" date="2019-09" db="EMBL/GenBank/DDBJ databases">
        <title>Bird 10,000 Genomes (B10K) Project - Family phase.</title>
        <authorList>
            <person name="Zhang G."/>
        </authorList>
    </citation>
    <scope>NUCLEOTIDE SEQUENCE [LARGE SCALE GENOMIC DNA]</scope>
    <source>
        <strain evidence="8">B10K-DU-002-14</strain>
        <tissue evidence="8">Muscle</tissue>
    </source>
</reference>
<keyword evidence="2" id="KW-0677">Repeat</keyword>
<dbReference type="PANTHER" id="PTHR23235:SF142">
    <property type="entry name" value="ZINC FINGER PROTEIN 384"/>
    <property type="match status" value="1"/>
</dbReference>
<dbReference type="SMART" id="SM00355">
    <property type="entry name" value="ZnF_C2H2"/>
    <property type="match status" value="2"/>
</dbReference>
<dbReference type="PANTHER" id="PTHR23235">
    <property type="entry name" value="KRUEPPEL-LIKE TRANSCRIPTION FACTOR"/>
    <property type="match status" value="1"/>
</dbReference>
<dbReference type="AlphaFoldDB" id="A0A7L1I454"/>
<evidence type="ECO:0000256" key="1">
    <source>
        <dbReference type="ARBA" id="ARBA00022723"/>
    </source>
</evidence>